<comment type="caution">
    <text evidence="1">The sequence shown here is derived from an EMBL/GenBank/DDBJ whole genome shotgun (WGS) entry which is preliminary data.</text>
</comment>
<evidence type="ECO:0000313" key="2">
    <source>
        <dbReference type="Proteomes" id="UP000814140"/>
    </source>
</evidence>
<sequence>NKHKILPHGPPEMIMRRPDRYHPVDFKVIVPEDIFNSIKEEFAPQGHPVFQLVPPVFEAKITRVYTELESPTVTSNT</sequence>
<reference evidence="1" key="1">
    <citation type="submission" date="2021-03" db="EMBL/GenBank/DDBJ databases">
        <authorList>
            <consortium name="DOE Joint Genome Institute"/>
            <person name="Ahrendt S."/>
            <person name="Looney B.P."/>
            <person name="Miyauchi S."/>
            <person name="Morin E."/>
            <person name="Drula E."/>
            <person name="Courty P.E."/>
            <person name="Chicoki N."/>
            <person name="Fauchery L."/>
            <person name="Kohler A."/>
            <person name="Kuo A."/>
            <person name="Labutti K."/>
            <person name="Pangilinan J."/>
            <person name="Lipzen A."/>
            <person name="Riley R."/>
            <person name="Andreopoulos W."/>
            <person name="He G."/>
            <person name="Johnson J."/>
            <person name="Barry K.W."/>
            <person name="Grigoriev I.V."/>
            <person name="Nagy L."/>
            <person name="Hibbett D."/>
            <person name="Henrissat B."/>
            <person name="Matheny P.B."/>
            <person name="Labbe J."/>
            <person name="Martin F."/>
        </authorList>
    </citation>
    <scope>NUCLEOTIDE SEQUENCE</scope>
    <source>
        <strain evidence="1">HHB10654</strain>
    </source>
</reference>
<evidence type="ECO:0000313" key="1">
    <source>
        <dbReference type="EMBL" id="KAI0054450.1"/>
    </source>
</evidence>
<proteinExistence type="predicted"/>
<dbReference type="EMBL" id="MU277429">
    <property type="protein sequence ID" value="KAI0054450.1"/>
    <property type="molecule type" value="Genomic_DNA"/>
</dbReference>
<dbReference type="Proteomes" id="UP000814140">
    <property type="component" value="Unassembled WGS sequence"/>
</dbReference>
<protein>
    <submittedName>
        <fullName evidence="1">Uncharacterized protein</fullName>
    </submittedName>
</protein>
<feature type="non-terminal residue" evidence="1">
    <location>
        <position position="1"/>
    </location>
</feature>
<organism evidence="1 2">
    <name type="scientific">Artomyces pyxidatus</name>
    <dbReference type="NCBI Taxonomy" id="48021"/>
    <lineage>
        <taxon>Eukaryota</taxon>
        <taxon>Fungi</taxon>
        <taxon>Dikarya</taxon>
        <taxon>Basidiomycota</taxon>
        <taxon>Agaricomycotina</taxon>
        <taxon>Agaricomycetes</taxon>
        <taxon>Russulales</taxon>
        <taxon>Auriscalpiaceae</taxon>
        <taxon>Artomyces</taxon>
    </lineage>
</organism>
<reference evidence="1" key="2">
    <citation type="journal article" date="2022" name="New Phytol.">
        <title>Evolutionary transition to the ectomycorrhizal habit in the genomes of a hyperdiverse lineage of mushroom-forming fungi.</title>
        <authorList>
            <person name="Looney B."/>
            <person name="Miyauchi S."/>
            <person name="Morin E."/>
            <person name="Drula E."/>
            <person name="Courty P.E."/>
            <person name="Kohler A."/>
            <person name="Kuo A."/>
            <person name="LaButti K."/>
            <person name="Pangilinan J."/>
            <person name="Lipzen A."/>
            <person name="Riley R."/>
            <person name="Andreopoulos W."/>
            <person name="He G."/>
            <person name="Johnson J."/>
            <person name="Nolan M."/>
            <person name="Tritt A."/>
            <person name="Barry K.W."/>
            <person name="Grigoriev I.V."/>
            <person name="Nagy L.G."/>
            <person name="Hibbett D."/>
            <person name="Henrissat B."/>
            <person name="Matheny P.B."/>
            <person name="Labbe J."/>
            <person name="Martin F.M."/>
        </authorList>
    </citation>
    <scope>NUCLEOTIDE SEQUENCE</scope>
    <source>
        <strain evidence="1">HHB10654</strain>
    </source>
</reference>
<gene>
    <name evidence="1" type="ORF">BV25DRAFT_1779534</name>
</gene>
<feature type="non-terminal residue" evidence="1">
    <location>
        <position position="77"/>
    </location>
</feature>
<keyword evidence="2" id="KW-1185">Reference proteome</keyword>
<name>A0ACB8SEW6_9AGAM</name>
<accession>A0ACB8SEW6</accession>